<dbReference type="EMBL" id="SMMG02000005">
    <property type="protein sequence ID" value="KAA3475085.1"/>
    <property type="molecule type" value="Genomic_DNA"/>
</dbReference>
<protein>
    <submittedName>
        <fullName evidence="2">Uncharacterized protein</fullName>
    </submittedName>
</protein>
<keyword evidence="3" id="KW-1185">Reference proteome</keyword>
<gene>
    <name evidence="2" type="ORF">EPI10_025310</name>
</gene>
<organism evidence="2 3">
    <name type="scientific">Gossypium australe</name>
    <dbReference type="NCBI Taxonomy" id="47621"/>
    <lineage>
        <taxon>Eukaryota</taxon>
        <taxon>Viridiplantae</taxon>
        <taxon>Streptophyta</taxon>
        <taxon>Embryophyta</taxon>
        <taxon>Tracheophyta</taxon>
        <taxon>Spermatophyta</taxon>
        <taxon>Magnoliopsida</taxon>
        <taxon>eudicotyledons</taxon>
        <taxon>Gunneridae</taxon>
        <taxon>Pentapetalae</taxon>
        <taxon>rosids</taxon>
        <taxon>malvids</taxon>
        <taxon>Malvales</taxon>
        <taxon>Malvaceae</taxon>
        <taxon>Malvoideae</taxon>
        <taxon>Gossypium</taxon>
    </lineage>
</organism>
<keyword evidence="1" id="KW-1133">Transmembrane helix</keyword>
<reference evidence="3" key="1">
    <citation type="journal article" date="2019" name="Plant Biotechnol. J.">
        <title>Genome sequencing of the Australian wild diploid species Gossypium australe highlights disease resistance and delayed gland morphogenesis.</title>
        <authorList>
            <person name="Cai Y."/>
            <person name="Cai X."/>
            <person name="Wang Q."/>
            <person name="Wang P."/>
            <person name="Zhang Y."/>
            <person name="Cai C."/>
            <person name="Xu Y."/>
            <person name="Wang K."/>
            <person name="Zhou Z."/>
            <person name="Wang C."/>
            <person name="Geng S."/>
            <person name="Li B."/>
            <person name="Dong Q."/>
            <person name="Hou Y."/>
            <person name="Wang H."/>
            <person name="Ai P."/>
            <person name="Liu Z."/>
            <person name="Yi F."/>
            <person name="Sun M."/>
            <person name="An G."/>
            <person name="Cheng J."/>
            <person name="Zhang Y."/>
            <person name="Shi Q."/>
            <person name="Xie Y."/>
            <person name="Shi X."/>
            <person name="Chang Y."/>
            <person name="Huang F."/>
            <person name="Chen Y."/>
            <person name="Hong S."/>
            <person name="Mi L."/>
            <person name="Sun Q."/>
            <person name="Zhang L."/>
            <person name="Zhou B."/>
            <person name="Peng R."/>
            <person name="Zhang X."/>
            <person name="Liu F."/>
        </authorList>
    </citation>
    <scope>NUCLEOTIDE SEQUENCE [LARGE SCALE GENOMIC DNA]</scope>
    <source>
        <strain evidence="3">cv. PA1801</strain>
    </source>
</reference>
<evidence type="ECO:0000313" key="3">
    <source>
        <dbReference type="Proteomes" id="UP000325315"/>
    </source>
</evidence>
<sequence>MENSLNFDVVSSLPEVNDGGGDREIANRNTKKVRFKNVNDEEITDVLVESSSGPTISWNDKLLGINSGALDKKGLDFFWYFSERIQQILFKEMEFTVVLKLLGRNIGMGHFIVVLVAYGILLSPSISWT</sequence>
<proteinExistence type="predicted"/>
<keyword evidence="1" id="KW-0812">Transmembrane</keyword>
<accession>A0A5B6W1M1</accession>
<feature type="transmembrane region" description="Helical" evidence="1">
    <location>
        <begin position="101"/>
        <end position="121"/>
    </location>
</feature>
<dbReference type="Proteomes" id="UP000325315">
    <property type="component" value="Unassembled WGS sequence"/>
</dbReference>
<name>A0A5B6W1M1_9ROSI</name>
<evidence type="ECO:0000256" key="1">
    <source>
        <dbReference type="SAM" id="Phobius"/>
    </source>
</evidence>
<dbReference type="OrthoDB" id="964257at2759"/>
<evidence type="ECO:0000313" key="2">
    <source>
        <dbReference type="EMBL" id="KAA3475085.1"/>
    </source>
</evidence>
<dbReference type="AlphaFoldDB" id="A0A5B6W1M1"/>
<comment type="caution">
    <text evidence="2">The sequence shown here is derived from an EMBL/GenBank/DDBJ whole genome shotgun (WGS) entry which is preliminary data.</text>
</comment>
<keyword evidence="1" id="KW-0472">Membrane</keyword>